<reference evidence="1" key="1">
    <citation type="submission" date="2016-01" db="EMBL/GenBank/DDBJ databases">
        <authorList>
            <person name="Regsiter A."/>
            <person name="william w."/>
        </authorList>
    </citation>
    <scope>NUCLEOTIDE SEQUENCE</scope>
    <source>
        <strain evidence="1">NCPPB 1641</strain>
    </source>
</reference>
<protein>
    <submittedName>
        <fullName evidence="1">Uncharacterized protein</fullName>
    </submittedName>
</protein>
<dbReference type="Proteomes" id="UP000192140">
    <property type="component" value="Unassembled WGS sequence"/>
</dbReference>
<accession>A0A1S7TME6</accession>
<dbReference type="AlphaFoldDB" id="A0A1S7TME6"/>
<sequence>MTRLRRSISTEEKCGA</sequence>
<gene>
    <name evidence="1" type="ORF">AGR7A_Cc210288</name>
</gene>
<name>A0A1S7TME6_9HYPH</name>
<keyword evidence="2" id="KW-1185">Reference proteome</keyword>
<evidence type="ECO:0000313" key="1">
    <source>
        <dbReference type="EMBL" id="CVI55756.1"/>
    </source>
</evidence>
<proteinExistence type="predicted"/>
<organism evidence="1 2">
    <name type="scientific">Agrobacterium deltaense NCPPB 1641</name>
    <dbReference type="NCBI Taxonomy" id="1183425"/>
    <lineage>
        <taxon>Bacteria</taxon>
        <taxon>Pseudomonadati</taxon>
        <taxon>Pseudomonadota</taxon>
        <taxon>Alphaproteobacteria</taxon>
        <taxon>Hyphomicrobiales</taxon>
        <taxon>Rhizobiaceae</taxon>
        <taxon>Rhizobium/Agrobacterium group</taxon>
        <taxon>Agrobacterium</taxon>
    </lineage>
</organism>
<comment type="caution">
    <text evidence="1">The sequence shown here is derived from an EMBL/GenBank/DDBJ whole genome shotgun (WGS) entry which is preliminary data.</text>
</comment>
<evidence type="ECO:0000313" key="2">
    <source>
        <dbReference type="Proteomes" id="UP000192140"/>
    </source>
</evidence>
<dbReference type="EMBL" id="FCNP01000014">
    <property type="protein sequence ID" value="CVI55756.1"/>
    <property type="molecule type" value="Genomic_DNA"/>
</dbReference>